<dbReference type="InterPro" id="IPR050789">
    <property type="entry name" value="Diverse_Enzym_Activities"/>
</dbReference>
<keyword evidence="4" id="KW-1185">Reference proteome</keyword>
<dbReference type="PANTHER" id="PTHR43283:SF7">
    <property type="entry name" value="BETA-LACTAMASE-RELATED DOMAIN-CONTAINING PROTEIN"/>
    <property type="match status" value="1"/>
</dbReference>
<gene>
    <name evidence="3" type="ORF">PRZ01_04880</name>
</gene>
<evidence type="ECO:0000313" key="3">
    <source>
        <dbReference type="EMBL" id="MDC8784521.1"/>
    </source>
</evidence>
<dbReference type="EMBL" id="JAQQXS010000003">
    <property type="protein sequence ID" value="MDC8784521.1"/>
    <property type="molecule type" value="Genomic_DNA"/>
</dbReference>
<dbReference type="SUPFAM" id="SSF56601">
    <property type="entry name" value="beta-lactamase/transpeptidase-like"/>
    <property type="match status" value="1"/>
</dbReference>
<feature type="domain" description="Beta-lactamase-related" evidence="2">
    <location>
        <begin position="115"/>
        <end position="419"/>
    </location>
</feature>
<feature type="signal peptide" evidence="1">
    <location>
        <begin position="1"/>
        <end position="21"/>
    </location>
</feature>
<proteinExistence type="predicted"/>
<evidence type="ECO:0000259" key="2">
    <source>
        <dbReference type="Pfam" id="PF00144"/>
    </source>
</evidence>
<dbReference type="Pfam" id="PF00144">
    <property type="entry name" value="Beta-lactamase"/>
    <property type="match status" value="1"/>
</dbReference>
<dbReference type="GO" id="GO:0016787">
    <property type="term" value="F:hydrolase activity"/>
    <property type="evidence" value="ECO:0007669"/>
    <property type="project" value="UniProtKB-KW"/>
</dbReference>
<evidence type="ECO:0000313" key="4">
    <source>
        <dbReference type="Proteomes" id="UP001219862"/>
    </source>
</evidence>
<reference evidence="3 4" key="1">
    <citation type="submission" date="2022-10" db="EMBL/GenBank/DDBJ databases">
        <title>paucibacter sp. hw8 Genome sequencing.</title>
        <authorList>
            <person name="Park S."/>
        </authorList>
    </citation>
    <scope>NUCLEOTIDE SEQUENCE [LARGE SCALE GENOMIC DNA]</scope>
    <source>
        <strain evidence="4">hw8</strain>
    </source>
</reference>
<dbReference type="PANTHER" id="PTHR43283">
    <property type="entry name" value="BETA-LACTAMASE-RELATED"/>
    <property type="match status" value="1"/>
</dbReference>
<feature type="chain" id="PRO_5046115107" evidence="1">
    <location>
        <begin position="22"/>
        <end position="432"/>
    </location>
</feature>
<keyword evidence="1" id="KW-0732">Signal</keyword>
<name>A0ABT5KRM2_9BURK</name>
<dbReference type="Proteomes" id="UP001219862">
    <property type="component" value="Unassembled WGS sequence"/>
</dbReference>
<sequence>MFKLHQLALIPILLGGTALHAADLAKAPPAITDVPSQVGVMVGAPPTAENQVTLRNSISPRFIRWTLMHMSTLANTTRISRGTDMPMPLPQGKPLDVDALSVEWQGKQISVAEAYRILGADSLMVLHRGRVVYERYIGDMTPDTLHATNSCTKSLIGTLVVILAHEGKLDLAAPASRYLPEIASSAVGSATLQELLDMRANFKLGDDVHVGGSIQVAAQQAYGMFPRPKDYAGPDGAMEMVLASRPTTAHGTGPFRYDNVSTETLGWILHRVSGKSVPDLISERFWQPIGAEQDGDFLLDTRKTPIAAFGLQANMRDMVRFAEMIRNDGRVGNKQVVPAAVIGAIRRGGDRAAFAASADGPILPNGSYHDQWWLTHDEFESFQCQGQFAQRFWIAPKAETVIGLYSTDPDTTRTREPLRSAVFKTIARALNR</sequence>
<keyword evidence="3" id="KW-0378">Hydrolase</keyword>
<evidence type="ECO:0000256" key="1">
    <source>
        <dbReference type="SAM" id="SignalP"/>
    </source>
</evidence>
<accession>A0ABT5KRM2</accession>
<comment type="caution">
    <text evidence="3">The sequence shown here is derived from an EMBL/GenBank/DDBJ whole genome shotgun (WGS) entry which is preliminary data.</text>
</comment>
<dbReference type="RefSeq" id="WP_273595632.1">
    <property type="nucleotide sequence ID" value="NZ_JAQQXS010000003.1"/>
</dbReference>
<protein>
    <submittedName>
        <fullName evidence="3">Serine hydrolase</fullName>
    </submittedName>
</protein>
<organism evidence="3 4">
    <name type="scientific">Roseateles koreensis</name>
    <dbReference type="NCBI Taxonomy" id="2987526"/>
    <lineage>
        <taxon>Bacteria</taxon>
        <taxon>Pseudomonadati</taxon>
        <taxon>Pseudomonadota</taxon>
        <taxon>Betaproteobacteria</taxon>
        <taxon>Burkholderiales</taxon>
        <taxon>Sphaerotilaceae</taxon>
        <taxon>Roseateles</taxon>
    </lineage>
</organism>
<dbReference type="Gene3D" id="3.40.710.10">
    <property type="entry name" value="DD-peptidase/beta-lactamase superfamily"/>
    <property type="match status" value="1"/>
</dbReference>
<dbReference type="InterPro" id="IPR012338">
    <property type="entry name" value="Beta-lactam/transpept-like"/>
</dbReference>
<dbReference type="InterPro" id="IPR001466">
    <property type="entry name" value="Beta-lactam-related"/>
</dbReference>